<evidence type="ECO:0000313" key="9">
    <source>
        <dbReference type="Proteomes" id="UP000316968"/>
    </source>
</evidence>
<dbReference type="Proteomes" id="UP000316968">
    <property type="component" value="Chromosome"/>
</dbReference>
<feature type="transmembrane region" description="Helical" evidence="6">
    <location>
        <begin position="60"/>
        <end position="80"/>
    </location>
</feature>
<proteinExistence type="inferred from homology"/>
<keyword evidence="9" id="KW-1185">Reference proteome</keyword>
<keyword evidence="2 6" id="KW-1003">Cell membrane</keyword>
<evidence type="ECO:0000256" key="5">
    <source>
        <dbReference type="ARBA" id="ARBA00023136"/>
    </source>
</evidence>
<evidence type="ECO:0000256" key="6">
    <source>
        <dbReference type="PIRNR" id="PIRNR018968"/>
    </source>
</evidence>
<organism evidence="8 9">
    <name type="scientific">Saccharibacillus brassicae</name>
    <dbReference type="NCBI Taxonomy" id="2583377"/>
    <lineage>
        <taxon>Bacteria</taxon>
        <taxon>Bacillati</taxon>
        <taxon>Bacillota</taxon>
        <taxon>Bacilli</taxon>
        <taxon>Bacillales</taxon>
        <taxon>Paenibacillaceae</taxon>
        <taxon>Saccharibacillus</taxon>
    </lineage>
</organism>
<evidence type="ECO:0000256" key="3">
    <source>
        <dbReference type="ARBA" id="ARBA00022692"/>
    </source>
</evidence>
<dbReference type="PANTHER" id="PTHR46795:SF1">
    <property type="entry name" value="ABC TRANSPORTER PERMEASE PROTEIN"/>
    <property type="match status" value="1"/>
</dbReference>
<evidence type="ECO:0000259" key="7">
    <source>
        <dbReference type="Pfam" id="PF02687"/>
    </source>
</evidence>
<dbReference type="PANTHER" id="PTHR46795">
    <property type="entry name" value="ABC TRANSPORTER PERMEASE-RELATED-RELATED"/>
    <property type="match status" value="1"/>
</dbReference>
<protein>
    <submittedName>
        <fullName evidence="8">FtsX-like permease family protein</fullName>
    </submittedName>
</protein>
<feature type="transmembrane region" description="Helical" evidence="6">
    <location>
        <begin position="222"/>
        <end position="250"/>
    </location>
</feature>
<feature type="transmembrane region" description="Helical" evidence="6">
    <location>
        <begin position="151"/>
        <end position="174"/>
    </location>
</feature>
<dbReference type="InterPro" id="IPR003838">
    <property type="entry name" value="ABC3_permease_C"/>
</dbReference>
<feature type="transmembrane region" description="Helical" evidence="6">
    <location>
        <begin position="533"/>
        <end position="555"/>
    </location>
</feature>
<feature type="transmembrane region" description="Helical" evidence="6">
    <location>
        <begin position="620"/>
        <end position="642"/>
    </location>
</feature>
<keyword evidence="6" id="KW-0813">Transport</keyword>
<feature type="transmembrane region" description="Helical" evidence="6">
    <location>
        <begin position="109"/>
        <end position="131"/>
    </location>
</feature>
<evidence type="ECO:0000256" key="2">
    <source>
        <dbReference type="ARBA" id="ARBA00022475"/>
    </source>
</evidence>
<dbReference type="AlphaFoldDB" id="A0A4Y6UV55"/>
<feature type="transmembrane region" description="Helical" evidence="6">
    <location>
        <begin position="20"/>
        <end position="40"/>
    </location>
</feature>
<dbReference type="Pfam" id="PF02687">
    <property type="entry name" value="FtsX"/>
    <property type="match status" value="1"/>
</dbReference>
<reference evidence="8 9" key="1">
    <citation type="submission" date="2019-06" db="EMBL/GenBank/DDBJ databases">
        <title>Saccharibacillus brassicae sp. nov., an endophytic bacterium isolated from Chinese cabbage seeds (Brassica pekinensis).</title>
        <authorList>
            <person name="Jiang L."/>
            <person name="Lee J."/>
            <person name="Kim S.W."/>
        </authorList>
    </citation>
    <scope>NUCLEOTIDE SEQUENCE [LARGE SCALE GENOMIC DNA]</scope>
    <source>
        <strain evidence="9">KCTC 43072 / ATSA2</strain>
    </source>
</reference>
<comment type="subcellular location">
    <subcellularLocation>
        <location evidence="1 6">Cell membrane</location>
        <topology evidence="1 6">Multi-pass membrane protein</topology>
    </subcellularLocation>
</comment>
<feature type="transmembrane region" description="Helical" evidence="6">
    <location>
        <begin position="279"/>
        <end position="300"/>
    </location>
</feature>
<feature type="domain" description="ABC3 transporter permease C-terminal" evidence="7">
    <location>
        <begin position="63"/>
        <end position="178"/>
    </location>
</feature>
<accession>A0A4Y6UV55</accession>
<name>A0A4Y6UV55_SACBS</name>
<keyword evidence="4 6" id="KW-1133">Transmembrane helix</keyword>
<sequence length="655" mass="72044">MNFPRFAFNNVRRNARAYFAYLLSSAFMVMIFFSFAVFIFHPAIEGSEMNRMTKAGMQAAEYVIFAFAFFFVLYSISVFLKSRNKEFGLLLMLGAKPGQLNRLVCLENLLIGAGAIFGGIGAGLLLSKLFLLLAARITETEELPFYWPVKAALLTTGAFALLFLVLSILTLLFVRKHNVLELIRGDAKPKKEPKASILLSLLGIALLVAGYMALQGEELEPAWIFIAAAAGIAGTYFFYSQLSVLFMRLLKRNRAFVWRRTNLLWISELAYKIKDNARILFLITVVTSIASMSAGFVLSLQQETQRRYADNPVSFELNVSDPEKLAADKSAVETFVSERGLNAGDYAQAEVRQMYVYMTGGAARELMTRLISASDYAKVSALWETPAFAAASGGGEALLLLPPVREGQRHPSAGDTVTLASGESSFAVTQTGGGAAFTAASGMPVLVVADGAFESVRQQLGEEASLSTHIYYVVPAWDRADTLSSDSREALIGAEMQRWWRGERGDSYSDRPISGSMDVRSASYLDFKQQVSIFGFIGVFVALMFSLSSASFLYFKLHAELTRDSQMYHALSKTGLSIGEMKKSATLQIALLFFIPIAVSAVQTFVVLNPILKFMSVGSITVPVLTTTAAFLAAQMLYFFIVRGRYLGRLKKVMV</sequence>
<evidence type="ECO:0000256" key="1">
    <source>
        <dbReference type="ARBA" id="ARBA00004651"/>
    </source>
</evidence>
<dbReference type="KEGG" id="saca:FFV09_06035"/>
<feature type="transmembrane region" description="Helical" evidence="6">
    <location>
        <begin position="589"/>
        <end position="608"/>
    </location>
</feature>
<gene>
    <name evidence="8" type="ORF">FFV09_06035</name>
</gene>
<comment type="similarity">
    <text evidence="6">Belongs to the ABC-4 integral membrane protein family.</text>
</comment>
<dbReference type="GO" id="GO:0055085">
    <property type="term" value="P:transmembrane transport"/>
    <property type="evidence" value="ECO:0007669"/>
    <property type="project" value="UniProtKB-UniRule"/>
</dbReference>
<keyword evidence="5 6" id="KW-0472">Membrane</keyword>
<evidence type="ECO:0000256" key="4">
    <source>
        <dbReference type="ARBA" id="ARBA00022989"/>
    </source>
</evidence>
<dbReference type="InterPro" id="IPR027022">
    <property type="entry name" value="ABC_permease_BceB-typ"/>
</dbReference>
<dbReference type="GO" id="GO:0005886">
    <property type="term" value="C:plasma membrane"/>
    <property type="evidence" value="ECO:0007669"/>
    <property type="project" value="UniProtKB-SubCell"/>
</dbReference>
<keyword evidence="3 6" id="KW-0812">Transmembrane</keyword>
<dbReference type="OrthoDB" id="1937696at2"/>
<dbReference type="RefSeq" id="WP_141446960.1">
    <property type="nucleotide sequence ID" value="NZ_CP041217.1"/>
</dbReference>
<dbReference type="EMBL" id="CP041217">
    <property type="protein sequence ID" value="QDH20458.1"/>
    <property type="molecule type" value="Genomic_DNA"/>
</dbReference>
<evidence type="ECO:0000313" key="8">
    <source>
        <dbReference type="EMBL" id="QDH20458.1"/>
    </source>
</evidence>
<dbReference type="PIRSF" id="PIRSF018968">
    <property type="entry name" value="ABC_permease_BceB"/>
    <property type="match status" value="1"/>
</dbReference>
<feature type="transmembrane region" description="Helical" evidence="6">
    <location>
        <begin position="195"/>
        <end position="216"/>
    </location>
</feature>
<dbReference type="InterPro" id="IPR052536">
    <property type="entry name" value="ABC-4_Integral_Memb_Prot"/>
</dbReference>